<dbReference type="Gene3D" id="3.40.1000.30">
    <property type="match status" value="1"/>
</dbReference>
<dbReference type="PANTHER" id="PTHR13266:SF1">
    <property type="entry name" value="PROTEASOME INHIBITOR PI31 SUBUNIT"/>
    <property type="match status" value="1"/>
</dbReference>
<feature type="region of interest" description="Disordered" evidence="4">
    <location>
        <begin position="145"/>
        <end position="167"/>
    </location>
</feature>
<evidence type="ECO:0000313" key="7">
    <source>
        <dbReference type="Proteomes" id="UP000410492"/>
    </source>
</evidence>
<reference evidence="6 7" key="1">
    <citation type="submission" date="2019-01" db="EMBL/GenBank/DDBJ databases">
        <authorList>
            <person name="Sayadi A."/>
        </authorList>
    </citation>
    <scope>NUCLEOTIDE SEQUENCE [LARGE SCALE GENOMIC DNA]</scope>
</reference>
<dbReference type="AlphaFoldDB" id="A0A653BFE6"/>
<accession>A0A653BFE6</accession>
<dbReference type="GO" id="GO:0004866">
    <property type="term" value="F:endopeptidase inhibitor activity"/>
    <property type="evidence" value="ECO:0007669"/>
    <property type="project" value="InterPro"/>
</dbReference>
<dbReference type="InterPro" id="IPR021625">
    <property type="entry name" value="PI31_Prot_N"/>
</dbReference>
<keyword evidence="3" id="KW-0647">Proteasome</keyword>
<name>A0A653BFE6_CALMS</name>
<evidence type="ECO:0000256" key="1">
    <source>
        <dbReference type="ARBA" id="ARBA00006405"/>
    </source>
</evidence>
<dbReference type="OrthoDB" id="68090at2759"/>
<dbReference type="GO" id="GO:0070628">
    <property type="term" value="F:proteasome binding"/>
    <property type="evidence" value="ECO:0007669"/>
    <property type="project" value="InterPro"/>
</dbReference>
<comment type="similarity">
    <text evidence="1">Belongs to the proteasome inhibitor PI31 family.</text>
</comment>
<dbReference type="GO" id="GO:0043161">
    <property type="term" value="P:proteasome-mediated ubiquitin-dependent protein catabolic process"/>
    <property type="evidence" value="ECO:0007669"/>
    <property type="project" value="InterPro"/>
</dbReference>
<protein>
    <recommendedName>
        <fullName evidence="2">Proteasome inhibitor PI31 subunit</fullName>
    </recommendedName>
</protein>
<gene>
    <name evidence="6" type="ORF">CALMAC_LOCUS543</name>
</gene>
<dbReference type="Proteomes" id="UP000410492">
    <property type="component" value="Unassembled WGS sequence"/>
</dbReference>
<dbReference type="GO" id="GO:0005783">
    <property type="term" value="C:endoplasmic reticulum"/>
    <property type="evidence" value="ECO:0007669"/>
    <property type="project" value="UniProtKB-SubCell"/>
</dbReference>
<feature type="region of interest" description="Disordered" evidence="4">
    <location>
        <begin position="234"/>
        <end position="291"/>
    </location>
</feature>
<feature type="compositionally biased region" description="Basic and acidic residues" evidence="4">
    <location>
        <begin position="257"/>
        <end position="278"/>
    </location>
</feature>
<feature type="compositionally biased region" description="Low complexity" evidence="4">
    <location>
        <begin position="156"/>
        <end position="166"/>
    </location>
</feature>
<dbReference type="GO" id="GO:0000502">
    <property type="term" value="C:proteasome complex"/>
    <property type="evidence" value="ECO:0007669"/>
    <property type="project" value="UniProtKB-KW"/>
</dbReference>
<sequence length="291" mass="31816">MSTGLFGWELLYGSVERDIRNNEDILVCLTHLVLVSNGFRCIGLGESKNIDGTESKSEALPRGWNEHYAIRYVYQGRLYNFRATPLDDGVMLNLIRVDERSVSLVQLNSRSVASRSGTLDDMIPDNKNIIDMIKKQLIEKVVTSKKSKDMSCQTESQSSTATQSASRLLEDRVTPAARFNPYRPGLSATEPVGRFDPAGVGRNDLDPFAGIDPLRVGPRIVPPGGGGMLFQPPGPSFGGGGHRGLPPGAVPPGARFDPFRPPDAPDRAIPRVPNRPDNDELPPPGYDDMFM</sequence>
<evidence type="ECO:0000256" key="4">
    <source>
        <dbReference type="SAM" id="MobiDB-lite"/>
    </source>
</evidence>
<organism evidence="6 7">
    <name type="scientific">Callosobruchus maculatus</name>
    <name type="common">Southern cowpea weevil</name>
    <name type="synonym">Pulse bruchid</name>
    <dbReference type="NCBI Taxonomy" id="64391"/>
    <lineage>
        <taxon>Eukaryota</taxon>
        <taxon>Metazoa</taxon>
        <taxon>Ecdysozoa</taxon>
        <taxon>Arthropoda</taxon>
        <taxon>Hexapoda</taxon>
        <taxon>Insecta</taxon>
        <taxon>Pterygota</taxon>
        <taxon>Neoptera</taxon>
        <taxon>Endopterygota</taxon>
        <taxon>Coleoptera</taxon>
        <taxon>Polyphaga</taxon>
        <taxon>Cucujiformia</taxon>
        <taxon>Chrysomeloidea</taxon>
        <taxon>Chrysomelidae</taxon>
        <taxon>Bruchinae</taxon>
        <taxon>Bruchini</taxon>
        <taxon>Callosobruchus</taxon>
    </lineage>
</organism>
<evidence type="ECO:0000259" key="5">
    <source>
        <dbReference type="Pfam" id="PF11566"/>
    </source>
</evidence>
<feature type="domain" description="PI31 proteasome regulator N-terminal" evidence="5">
    <location>
        <begin position="17"/>
        <end position="146"/>
    </location>
</feature>
<evidence type="ECO:0000256" key="2">
    <source>
        <dbReference type="ARBA" id="ARBA00015575"/>
    </source>
</evidence>
<dbReference type="EMBL" id="CAACVG010000564">
    <property type="protein sequence ID" value="VEN34306.1"/>
    <property type="molecule type" value="Genomic_DNA"/>
</dbReference>
<dbReference type="PANTHER" id="PTHR13266">
    <property type="entry name" value="PROTEASOME INHIBITOR"/>
    <property type="match status" value="1"/>
</dbReference>
<keyword evidence="7" id="KW-1185">Reference proteome</keyword>
<evidence type="ECO:0000256" key="3">
    <source>
        <dbReference type="ARBA" id="ARBA00022942"/>
    </source>
</evidence>
<evidence type="ECO:0000313" key="6">
    <source>
        <dbReference type="EMBL" id="VEN34306.1"/>
    </source>
</evidence>
<proteinExistence type="inferred from homology"/>
<dbReference type="Pfam" id="PF11566">
    <property type="entry name" value="PI31_Prot_N"/>
    <property type="match status" value="1"/>
</dbReference>
<dbReference type="InterPro" id="IPR045128">
    <property type="entry name" value="PI31-like"/>
</dbReference>